<dbReference type="AlphaFoldDB" id="A0AAV9U8K2"/>
<proteinExistence type="predicted"/>
<evidence type="ECO:0000256" key="1">
    <source>
        <dbReference type="SAM" id="MobiDB-lite"/>
    </source>
</evidence>
<organism evidence="2 3">
    <name type="scientific">Orbilia blumenaviensis</name>
    <dbReference type="NCBI Taxonomy" id="1796055"/>
    <lineage>
        <taxon>Eukaryota</taxon>
        <taxon>Fungi</taxon>
        <taxon>Dikarya</taxon>
        <taxon>Ascomycota</taxon>
        <taxon>Pezizomycotina</taxon>
        <taxon>Orbiliomycetes</taxon>
        <taxon>Orbiliales</taxon>
        <taxon>Orbiliaceae</taxon>
        <taxon>Orbilia</taxon>
    </lineage>
</organism>
<evidence type="ECO:0000313" key="3">
    <source>
        <dbReference type="Proteomes" id="UP001373714"/>
    </source>
</evidence>
<feature type="compositionally biased region" description="Polar residues" evidence="1">
    <location>
        <begin position="26"/>
        <end position="35"/>
    </location>
</feature>
<dbReference type="Proteomes" id="UP001373714">
    <property type="component" value="Unassembled WGS sequence"/>
</dbReference>
<reference evidence="2 3" key="1">
    <citation type="submission" date="2019-10" db="EMBL/GenBank/DDBJ databases">
        <authorList>
            <person name="Palmer J.M."/>
        </authorList>
    </citation>
    <scope>NUCLEOTIDE SEQUENCE [LARGE SCALE GENOMIC DNA]</scope>
    <source>
        <strain evidence="2 3">TWF730</strain>
    </source>
</reference>
<dbReference type="EMBL" id="JAVHNS010000013">
    <property type="protein sequence ID" value="KAK6337337.1"/>
    <property type="molecule type" value="Genomic_DNA"/>
</dbReference>
<evidence type="ECO:0000313" key="2">
    <source>
        <dbReference type="EMBL" id="KAK6337337.1"/>
    </source>
</evidence>
<feature type="compositionally biased region" description="Basic residues" evidence="1">
    <location>
        <begin position="102"/>
        <end position="115"/>
    </location>
</feature>
<dbReference type="PANTHER" id="PTHR35587:SF4">
    <property type="match status" value="1"/>
</dbReference>
<feature type="compositionally biased region" description="Basic residues" evidence="1">
    <location>
        <begin position="159"/>
        <end position="169"/>
    </location>
</feature>
<feature type="compositionally biased region" description="Polar residues" evidence="1">
    <location>
        <begin position="130"/>
        <end position="141"/>
    </location>
</feature>
<sequence>MTDTQKTEEWEGPPLDQGGEEEHPDNTQPESTPSTGGEGTADAVTKNDSHDDDETSTSRTPKVDPEANKENIGGGNDQAGKKLGGENSTQATKDQSENSTVRRGRSRSRPTRRLSAKPSKMGNEQGDDGNASTTAVSSPEKQSLPAVYEDKDAANKGQLVKRNRRRNKKSGYESSATDEMPLRERQYPPQQQMQMQQQPAPGKKSDAIKLRLDLNLEVEVELKARIHGDLTLSLLS</sequence>
<gene>
    <name evidence="2" type="ORF">TWF730_002741</name>
</gene>
<comment type="caution">
    <text evidence="2">The sequence shown here is derived from an EMBL/GenBank/DDBJ whole genome shotgun (WGS) entry which is preliminary data.</text>
</comment>
<feature type="compositionally biased region" description="Low complexity" evidence="1">
    <location>
        <begin position="187"/>
        <end position="199"/>
    </location>
</feature>
<dbReference type="PANTHER" id="PTHR35587">
    <property type="entry name" value="EXPRESSED PROTEIN"/>
    <property type="match status" value="1"/>
</dbReference>
<protein>
    <submittedName>
        <fullName evidence="2">Uncharacterized protein</fullName>
    </submittedName>
</protein>
<keyword evidence="3" id="KW-1185">Reference proteome</keyword>
<name>A0AAV9U8K2_9PEZI</name>
<feature type="region of interest" description="Disordered" evidence="1">
    <location>
        <begin position="1"/>
        <end position="205"/>
    </location>
</feature>
<accession>A0AAV9U8K2</accession>